<proteinExistence type="predicted"/>
<name>M5EZL5_9HYPH</name>
<dbReference type="STRING" id="1297569.MESS2_p90051"/>
<protein>
    <submittedName>
        <fullName evidence="2">Uncharacterized protein</fullName>
    </submittedName>
</protein>
<dbReference type="AlphaFoldDB" id="M5EZL5"/>
<keyword evidence="3" id="KW-1185">Reference proteome</keyword>
<evidence type="ECO:0000313" key="3">
    <source>
        <dbReference type="Proteomes" id="UP000012062"/>
    </source>
</evidence>
<keyword evidence="1" id="KW-1133">Transmembrane helix</keyword>
<feature type="transmembrane region" description="Helical" evidence="1">
    <location>
        <begin position="24"/>
        <end position="43"/>
    </location>
</feature>
<dbReference type="EMBL" id="CAUM01000191">
    <property type="protein sequence ID" value="CCV09642.1"/>
    <property type="molecule type" value="Genomic_DNA"/>
</dbReference>
<gene>
    <name evidence="2" type="ORF">MESS2_p90051</name>
</gene>
<reference evidence="2 3" key="1">
    <citation type="submission" date="2013-02" db="EMBL/GenBank/DDBJ databases">
        <authorList>
            <person name="Genoscope - CEA"/>
        </authorList>
    </citation>
    <scope>NUCLEOTIDE SEQUENCE [LARGE SCALE GENOMIC DNA]</scope>
    <source>
        <strain evidence="2 3">STM 2683</strain>
    </source>
</reference>
<evidence type="ECO:0000256" key="1">
    <source>
        <dbReference type="SAM" id="Phobius"/>
    </source>
</evidence>
<keyword evidence="1" id="KW-0472">Membrane</keyword>
<sequence>MTIEDEETLRIVRYALPKDSIFKVYGKLFTIVLFYVNGLVPLVT</sequence>
<comment type="caution">
    <text evidence="2">The sequence shown here is derived from an EMBL/GenBank/DDBJ whole genome shotgun (WGS) entry which is preliminary data.</text>
</comment>
<organism evidence="2 3">
    <name type="scientific">Mesorhizobium metallidurans STM 2683</name>
    <dbReference type="NCBI Taxonomy" id="1297569"/>
    <lineage>
        <taxon>Bacteria</taxon>
        <taxon>Pseudomonadati</taxon>
        <taxon>Pseudomonadota</taxon>
        <taxon>Alphaproteobacteria</taxon>
        <taxon>Hyphomicrobiales</taxon>
        <taxon>Phyllobacteriaceae</taxon>
        <taxon>Mesorhizobium</taxon>
    </lineage>
</organism>
<accession>M5EZL5</accession>
<dbReference type="Proteomes" id="UP000012062">
    <property type="component" value="Unassembled WGS sequence"/>
</dbReference>
<keyword evidence="1" id="KW-0812">Transmembrane</keyword>
<evidence type="ECO:0000313" key="2">
    <source>
        <dbReference type="EMBL" id="CCV09642.1"/>
    </source>
</evidence>